<dbReference type="EMBL" id="VWYP01013093">
    <property type="protein sequence ID" value="NXR75777.1"/>
    <property type="molecule type" value="Genomic_DNA"/>
</dbReference>
<organism evidence="9 10">
    <name type="scientific">Pycnonotus jocosus</name>
    <name type="common">Red-whiskered bulbul</name>
    <name type="synonym">Lanius jocosus</name>
    <dbReference type="NCBI Taxonomy" id="182897"/>
    <lineage>
        <taxon>Eukaryota</taxon>
        <taxon>Metazoa</taxon>
        <taxon>Chordata</taxon>
        <taxon>Craniata</taxon>
        <taxon>Vertebrata</taxon>
        <taxon>Euteleostomi</taxon>
        <taxon>Archelosauria</taxon>
        <taxon>Archosauria</taxon>
        <taxon>Dinosauria</taxon>
        <taxon>Saurischia</taxon>
        <taxon>Theropoda</taxon>
        <taxon>Coelurosauria</taxon>
        <taxon>Aves</taxon>
        <taxon>Neognathae</taxon>
        <taxon>Neoaves</taxon>
        <taxon>Telluraves</taxon>
        <taxon>Australaves</taxon>
        <taxon>Passeriformes</taxon>
        <taxon>Sylvioidea</taxon>
        <taxon>Pycnonotidae</taxon>
        <taxon>Pycnonotus</taxon>
    </lineage>
</organism>
<dbReference type="PANTHER" id="PTHR24340">
    <property type="entry name" value="HOMEOBOX PROTEIN NKX"/>
    <property type="match status" value="1"/>
</dbReference>
<evidence type="ECO:0000256" key="3">
    <source>
        <dbReference type="ARBA" id="ARBA00023125"/>
    </source>
</evidence>
<dbReference type="OrthoDB" id="6159439at2759"/>
<comment type="subcellular location">
    <subcellularLocation>
        <location evidence="1 6 7">Nucleus</location>
    </subcellularLocation>
</comment>
<dbReference type="PRINTS" id="PR00024">
    <property type="entry name" value="HOMEOBOX"/>
</dbReference>
<feature type="DNA-binding region" description="Homeobox" evidence="6">
    <location>
        <begin position="4"/>
        <end position="63"/>
    </location>
</feature>
<dbReference type="GO" id="GO:0000981">
    <property type="term" value="F:DNA-binding transcription factor activity, RNA polymerase II-specific"/>
    <property type="evidence" value="ECO:0007669"/>
    <property type="project" value="InterPro"/>
</dbReference>
<evidence type="ECO:0000313" key="10">
    <source>
        <dbReference type="Proteomes" id="UP000535705"/>
    </source>
</evidence>
<comment type="caution">
    <text evidence="9">The sequence shown here is derived from an EMBL/GenBank/DDBJ whole genome shotgun (WGS) entry which is preliminary data.</text>
</comment>
<reference evidence="9 10" key="1">
    <citation type="submission" date="2019-09" db="EMBL/GenBank/DDBJ databases">
        <title>Bird 10,000 Genomes (B10K) Project - Family phase.</title>
        <authorList>
            <person name="Zhang G."/>
        </authorList>
    </citation>
    <scope>NUCLEOTIDE SEQUENCE [LARGE SCALE GENOMIC DNA]</scope>
    <source>
        <strain evidence="9">B10K-DU-002-42</strain>
        <tissue evidence="9">Muscle</tissue>
    </source>
</reference>
<evidence type="ECO:0000256" key="5">
    <source>
        <dbReference type="ARBA" id="ARBA00023242"/>
    </source>
</evidence>
<sequence>QGQRRRPRVLFSQGQVLELERRFQRQEYLSGSEREQLARLLQLSPTQVKIWFQNRRYKSKRQRQERGPGPALPALCPRTVPVPVLVRDGKPCLGGAGRLPAPSGIPGAFSYGSCCPGSALGAAFGRG</sequence>
<dbReference type="SMART" id="SM00389">
    <property type="entry name" value="HOX"/>
    <property type="match status" value="1"/>
</dbReference>
<dbReference type="GO" id="GO:0005634">
    <property type="term" value="C:nucleus"/>
    <property type="evidence" value="ECO:0007669"/>
    <property type="project" value="UniProtKB-SubCell"/>
</dbReference>
<dbReference type="InterPro" id="IPR009057">
    <property type="entry name" value="Homeodomain-like_sf"/>
</dbReference>
<feature type="non-terminal residue" evidence="9">
    <location>
        <position position="1"/>
    </location>
</feature>
<dbReference type="SUPFAM" id="SSF46689">
    <property type="entry name" value="Homeodomain-like"/>
    <property type="match status" value="1"/>
</dbReference>
<dbReference type="PROSITE" id="PS00027">
    <property type="entry name" value="HOMEOBOX_1"/>
    <property type="match status" value="1"/>
</dbReference>
<feature type="domain" description="Homeobox" evidence="8">
    <location>
        <begin position="2"/>
        <end position="62"/>
    </location>
</feature>
<evidence type="ECO:0000256" key="2">
    <source>
        <dbReference type="ARBA" id="ARBA00022473"/>
    </source>
</evidence>
<dbReference type="Gene3D" id="1.10.10.60">
    <property type="entry name" value="Homeodomain-like"/>
    <property type="match status" value="1"/>
</dbReference>
<evidence type="ECO:0000256" key="7">
    <source>
        <dbReference type="RuleBase" id="RU000682"/>
    </source>
</evidence>
<accession>A0A7L2NUL3</accession>
<dbReference type="InterPro" id="IPR020479">
    <property type="entry name" value="HD_metazoa"/>
</dbReference>
<evidence type="ECO:0000256" key="1">
    <source>
        <dbReference type="ARBA" id="ARBA00004123"/>
    </source>
</evidence>
<keyword evidence="2" id="KW-0217">Developmental protein</keyword>
<dbReference type="AlphaFoldDB" id="A0A7L2NUL3"/>
<evidence type="ECO:0000313" key="9">
    <source>
        <dbReference type="EMBL" id="NXR75777.1"/>
    </source>
</evidence>
<dbReference type="PANTHER" id="PTHR24340:SF41">
    <property type="entry name" value="MUSCLE-SPECIFIC HOMEOBOX PROTEIN TINMAN-RELATED"/>
    <property type="match status" value="1"/>
</dbReference>
<feature type="non-terminal residue" evidence="9">
    <location>
        <position position="127"/>
    </location>
</feature>
<protein>
    <submittedName>
        <fullName evidence="9">NKX26 protein</fullName>
    </submittedName>
</protein>
<dbReference type="Proteomes" id="UP000535705">
    <property type="component" value="Unassembled WGS sequence"/>
</dbReference>
<proteinExistence type="predicted"/>
<name>A0A7L2NUL3_PYCJO</name>
<dbReference type="InterPro" id="IPR001356">
    <property type="entry name" value="HD"/>
</dbReference>
<evidence type="ECO:0000259" key="8">
    <source>
        <dbReference type="PROSITE" id="PS50071"/>
    </source>
</evidence>
<keyword evidence="10" id="KW-1185">Reference proteome</keyword>
<dbReference type="CDD" id="cd00086">
    <property type="entry name" value="homeodomain"/>
    <property type="match status" value="1"/>
</dbReference>
<dbReference type="PROSITE" id="PS50071">
    <property type="entry name" value="HOMEOBOX_2"/>
    <property type="match status" value="1"/>
</dbReference>
<keyword evidence="4 6" id="KW-0371">Homeobox</keyword>
<dbReference type="GO" id="GO:0030154">
    <property type="term" value="P:cell differentiation"/>
    <property type="evidence" value="ECO:0007669"/>
    <property type="project" value="TreeGrafter"/>
</dbReference>
<keyword evidence="5 6" id="KW-0539">Nucleus</keyword>
<dbReference type="InterPro" id="IPR017970">
    <property type="entry name" value="Homeobox_CS"/>
</dbReference>
<dbReference type="GO" id="GO:0000978">
    <property type="term" value="F:RNA polymerase II cis-regulatory region sequence-specific DNA binding"/>
    <property type="evidence" value="ECO:0007669"/>
    <property type="project" value="TreeGrafter"/>
</dbReference>
<gene>
    <name evidence="9" type="primary">Nkx26</name>
    <name evidence="9" type="ORF">PYCJOC_R11478</name>
</gene>
<dbReference type="InterPro" id="IPR050394">
    <property type="entry name" value="Homeobox_NK-like"/>
</dbReference>
<evidence type="ECO:0000256" key="6">
    <source>
        <dbReference type="PROSITE-ProRule" id="PRU00108"/>
    </source>
</evidence>
<keyword evidence="3 6" id="KW-0238">DNA-binding</keyword>
<evidence type="ECO:0000256" key="4">
    <source>
        <dbReference type="ARBA" id="ARBA00023155"/>
    </source>
</evidence>
<dbReference type="Pfam" id="PF00046">
    <property type="entry name" value="Homeodomain"/>
    <property type="match status" value="1"/>
</dbReference>